<evidence type="ECO:0000313" key="6">
    <source>
        <dbReference type="Proteomes" id="UP000035680"/>
    </source>
</evidence>
<sequence>MVQLREFAAKETVNSWKKFTKKEKKALVIDDEYCNKTYKKFVEHFEEGYVTEYLGVPFARIASKRKRFMPPSELRKPEWKGILHAKTKASSCYQHIIKYGFKALDDYTPTNKLKENCLQLNMWVPRNKSGAVFVVIHGGSFYRGSASLDNHNGSILAIKSRAIVVNINYRLASFGFFYLGNNSKVKGNMGFLDQQMGMKWVYENIEKFGGKKDKITLFGESAGGASVTAHFFQKIALNISVELS</sequence>
<dbReference type="Pfam" id="PF00135">
    <property type="entry name" value="COesterase"/>
    <property type="match status" value="1"/>
</dbReference>
<dbReference type="InterPro" id="IPR050654">
    <property type="entry name" value="AChE-related_enzymes"/>
</dbReference>
<keyword evidence="6" id="KW-1185">Reference proteome</keyword>
<evidence type="ECO:0000256" key="2">
    <source>
        <dbReference type="ARBA" id="ARBA00022487"/>
    </source>
</evidence>
<dbReference type="PANTHER" id="PTHR43918:SF15">
    <property type="entry name" value="CARBOXYLIC ESTER HYDROLASE"/>
    <property type="match status" value="1"/>
</dbReference>
<dbReference type="EC" id="3.1.1.-" evidence="4"/>
<evidence type="ECO:0000256" key="1">
    <source>
        <dbReference type="ARBA" id="ARBA00005964"/>
    </source>
</evidence>
<dbReference type="InterPro" id="IPR029058">
    <property type="entry name" value="AB_hydrolase_fold"/>
</dbReference>
<name>A0A0K0FGP5_STRVS</name>
<evidence type="ECO:0000256" key="4">
    <source>
        <dbReference type="RuleBase" id="RU361235"/>
    </source>
</evidence>
<dbReference type="STRING" id="75913.A0A0K0FGP5"/>
<evidence type="ECO:0000256" key="3">
    <source>
        <dbReference type="ARBA" id="ARBA00022801"/>
    </source>
</evidence>
<dbReference type="WBParaSite" id="SVE_0805000.1">
    <property type="protein sequence ID" value="SVE_0805000.1"/>
    <property type="gene ID" value="SVE_0805000"/>
</dbReference>
<dbReference type="GO" id="GO:0006581">
    <property type="term" value="P:acetylcholine catabolic process"/>
    <property type="evidence" value="ECO:0007669"/>
    <property type="project" value="TreeGrafter"/>
</dbReference>
<dbReference type="PANTHER" id="PTHR43918">
    <property type="entry name" value="ACETYLCHOLINESTERASE"/>
    <property type="match status" value="1"/>
</dbReference>
<dbReference type="Proteomes" id="UP000035680">
    <property type="component" value="Unassembled WGS sequence"/>
</dbReference>
<evidence type="ECO:0000313" key="7">
    <source>
        <dbReference type="WBParaSite" id="SVE_0805000.1"/>
    </source>
</evidence>
<keyword evidence="2" id="KW-0719">Serine esterase</keyword>
<dbReference type="GO" id="GO:0005615">
    <property type="term" value="C:extracellular space"/>
    <property type="evidence" value="ECO:0007669"/>
    <property type="project" value="TreeGrafter"/>
</dbReference>
<dbReference type="InterPro" id="IPR002018">
    <property type="entry name" value="CarbesteraseB"/>
</dbReference>
<dbReference type="PROSITE" id="PS00122">
    <property type="entry name" value="CARBOXYLESTERASE_B_1"/>
    <property type="match status" value="1"/>
</dbReference>
<reference evidence="7" key="2">
    <citation type="submission" date="2015-08" db="UniProtKB">
        <authorList>
            <consortium name="WormBaseParasite"/>
        </authorList>
    </citation>
    <scope>IDENTIFICATION</scope>
</reference>
<protein>
    <recommendedName>
        <fullName evidence="4">Carboxylic ester hydrolase</fullName>
        <ecNumber evidence="4">3.1.1.-</ecNumber>
    </recommendedName>
</protein>
<dbReference type="SUPFAM" id="SSF53474">
    <property type="entry name" value="alpha/beta-Hydrolases"/>
    <property type="match status" value="1"/>
</dbReference>
<dbReference type="InterPro" id="IPR019826">
    <property type="entry name" value="Carboxylesterase_B_AS"/>
</dbReference>
<evidence type="ECO:0000259" key="5">
    <source>
        <dbReference type="Pfam" id="PF00135"/>
    </source>
</evidence>
<proteinExistence type="inferred from homology"/>
<reference evidence="6" key="1">
    <citation type="submission" date="2014-07" db="EMBL/GenBank/DDBJ databases">
        <authorList>
            <person name="Martin A.A"/>
            <person name="De Silva N."/>
        </authorList>
    </citation>
    <scope>NUCLEOTIDE SEQUENCE</scope>
</reference>
<dbReference type="GO" id="GO:0019695">
    <property type="term" value="P:choline metabolic process"/>
    <property type="evidence" value="ECO:0007669"/>
    <property type="project" value="TreeGrafter"/>
</dbReference>
<dbReference type="Gene3D" id="3.40.50.1820">
    <property type="entry name" value="alpha/beta hydrolase"/>
    <property type="match status" value="1"/>
</dbReference>
<dbReference type="GO" id="GO:0005886">
    <property type="term" value="C:plasma membrane"/>
    <property type="evidence" value="ECO:0007669"/>
    <property type="project" value="TreeGrafter"/>
</dbReference>
<dbReference type="AlphaFoldDB" id="A0A0K0FGP5"/>
<feature type="domain" description="Carboxylesterase type B" evidence="5">
    <location>
        <begin position="45"/>
        <end position="234"/>
    </location>
</feature>
<dbReference type="GO" id="GO:0003990">
    <property type="term" value="F:acetylcholinesterase activity"/>
    <property type="evidence" value="ECO:0007669"/>
    <property type="project" value="TreeGrafter"/>
</dbReference>
<accession>A0A0K0FGP5</accession>
<comment type="similarity">
    <text evidence="1 4">Belongs to the type-B carboxylesterase/lipase family.</text>
</comment>
<organism evidence="6 7">
    <name type="scientific">Strongyloides venezuelensis</name>
    <name type="common">Threadworm</name>
    <dbReference type="NCBI Taxonomy" id="75913"/>
    <lineage>
        <taxon>Eukaryota</taxon>
        <taxon>Metazoa</taxon>
        <taxon>Ecdysozoa</taxon>
        <taxon>Nematoda</taxon>
        <taxon>Chromadorea</taxon>
        <taxon>Rhabditida</taxon>
        <taxon>Tylenchina</taxon>
        <taxon>Panagrolaimomorpha</taxon>
        <taxon>Strongyloidoidea</taxon>
        <taxon>Strongyloididae</taxon>
        <taxon>Strongyloides</taxon>
    </lineage>
</organism>
<keyword evidence="3 4" id="KW-0378">Hydrolase</keyword>